<dbReference type="GO" id="GO:0005886">
    <property type="term" value="C:plasma membrane"/>
    <property type="evidence" value="ECO:0007669"/>
    <property type="project" value="UniProtKB-SubCell"/>
</dbReference>
<comment type="subcellular location">
    <subcellularLocation>
        <location evidence="1">Cell membrane</location>
        <topology evidence="1">Multi-pass membrane protein</topology>
    </subcellularLocation>
</comment>
<accession>A0A4Z1PJ33</accession>
<feature type="transmembrane region" description="Helical" evidence="7">
    <location>
        <begin position="129"/>
        <end position="148"/>
    </location>
</feature>
<evidence type="ECO:0000256" key="2">
    <source>
        <dbReference type="ARBA" id="ARBA00022475"/>
    </source>
</evidence>
<organism evidence="8 9">
    <name type="scientific">Venturia nashicola</name>
    <dbReference type="NCBI Taxonomy" id="86259"/>
    <lineage>
        <taxon>Eukaryota</taxon>
        <taxon>Fungi</taxon>
        <taxon>Dikarya</taxon>
        <taxon>Ascomycota</taxon>
        <taxon>Pezizomycotina</taxon>
        <taxon>Dothideomycetes</taxon>
        <taxon>Pleosporomycetidae</taxon>
        <taxon>Venturiales</taxon>
        <taxon>Venturiaceae</taxon>
        <taxon>Venturia</taxon>
    </lineage>
</organism>
<dbReference type="InterPro" id="IPR005538">
    <property type="entry name" value="LrgA/CidA"/>
</dbReference>
<feature type="transmembrane region" description="Helical" evidence="7">
    <location>
        <begin position="58"/>
        <end position="78"/>
    </location>
</feature>
<feature type="transmembrane region" description="Helical" evidence="7">
    <location>
        <begin position="415"/>
        <end position="439"/>
    </location>
</feature>
<feature type="transmembrane region" description="Helical" evidence="7">
    <location>
        <begin position="527"/>
        <end position="555"/>
    </location>
</feature>
<name>A0A4Z1PJ33_9PEZI</name>
<sequence>MPSTGSQSLIQDAVGATLIVFRSSWERQLVAWIYVPAGILLVLLACFGVNSLVSIGHVSFPASVACMVLLFFLLLSLSMTIGDRRTRKIVSLIEVPGGFALRYINVLFCPAFVLIPLSPSVSGREVGKIVAVFIFGYLIVFAFTAYLTRGLQYLFGTSKRGITERGEELGGPHEDIPLATNHELSESPIPEESNVPTPGESIPPTPGESSTPSTDPLLDPIDFAHELQAPLRAQDPARITGTGGPPTHEYVPASTSRTRRQEGLPLTRAQEWATIVNARIDVYTYTIILFLIGLPIYLAANYAMPAQLSLNILAYFLALELPPNWRRFLHPALVASVVTICGIYILAMCRGDEFHDGLLAYQTKTKYQQLFSGRTDLPKPGAGDFLSSVLDVSIVALALPMYQYRQELKRSFLPIFIPTISISIASLFGYPVLCHAIGISTARSLSFPSRSLTLALATPATQNLGGDLSLVAVLCILSGIIGVLIGPQLLDLLKIPQDDYITRGVTLGGNSSAIATALLLVTDPRAAAFSSLAMGLFGTITVALTSVPAVADIIVHLAGN</sequence>
<dbReference type="Proteomes" id="UP000298493">
    <property type="component" value="Unassembled WGS sequence"/>
</dbReference>
<proteinExistence type="predicted"/>
<dbReference type="STRING" id="86259.A0A4Z1PJ33"/>
<feature type="transmembrane region" description="Helical" evidence="7">
    <location>
        <begin position="500"/>
        <end position="521"/>
    </location>
</feature>
<evidence type="ECO:0000313" key="9">
    <source>
        <dbReference type="Proteomes" id="UP000298493"/>
    </source>
</evidence>
<evidence type="ECO:0000256" key="1">
    <source>
        <dbReference type="ARBA" id="ARBA00004651"/>
    </source>
</evidence>
<evidence type="ECO:0000256" key="6">
    <source>
        <dbReference type="SAM" id="MobiDB-lite"/>
    </source>
</evidence>
<keyword evidence="5 7" id="KW-0472">Membrane</keyword>
<keyword evidence="2" id="KW-1003">Cell membrane</keyword>
<gene>
    <name evidence="8" type="ORF">E6O75_ATG03026</name>
</gene>
<evidence type="ECO:0008006" key="10">
    <source>
        <dbReference type="Google" id="ProtNLM"/>
    </source>
</evidence>
<keyword evidence="4 7" id="KW-1133">Transmembrane helix</keyword>
<evidence type="ECO:0000256" key="7">
    <source>
        <dbReference type="SAM" id="Phobius"/>
    </source>
</evidence>
<evidence type="ECO:0000313" key="8">
    <source>
        <dbReference type="EMBL" id="TID23390.1"/>
    </source>
</evidence>
<evidence type="ECO:0000256" key="3">
    <source>
        <dbReference type="ARBA" id="ARBA00022692"/>
    </source>
</evidence>
<feature type="region of interest" description="Disordered" evidence="6">
    <location>
        <begin position="186"/>
        <end position="219"/>
    </location>
</feature>
<keyword evidence="3 7" id="KW-0812">Transmembrane</keyword>
<keyword evidence="9" id="KW-1185">Reference proteome</keyword>
<evidence type="ECO:0000256" key="5">
    <source>
        <dbReference type="ARBA" id="ARBA00023136"/>
    </source>
</evidence>
<dbReference type="EMBL" id="SNSC02000006">
    <property type="protein sequence ID" value="TID23390.1"/>
    <property type="molecule type" value="Genomic_DNA"/>
</dbReference>
<feature type="transmembrane region" description="Helical" evidence="7">
    <location>
        <begin position="99"/>
        <end position="117"/>
    </location>
</feature>
<feature type="region of interest" description="Disordered" evidence="6">
    <location>
        <begin position="234"/>
        <end position="262"/>
    </location>
</feature>
<feature type="transmembrane region" description="Helical" evidence="7">
    <location>
        <begin position="328"/>
        <end position="347"/>
    </location>
</feature>
<dbReference type="Pfam" id="PF04172">
    <property type="entry name" value="LrgB"/>
    <property type="match status" value="1"/>
</dbReference>
<feature type="transmembrane region" description="Helical" evidence="7">
    <location>
        <begin position="385"/>
        <end position="403"/>
    </location>
</feature>
<evidence type="ECO:0000256" key="4">
    <source>
        <dbReference type="ARBA" id="ARBA00022989"/>
    </source>
</evidence>
<feature type="transmembrane region" description="Helical" evidence="7">
    <location>
        <begin position="282"/>
        <end position="298"/>
    </location>
</feature>
<feature type="transmembrane region" description="Helical" evidence="7">
    <location>
        <begin position="29"/>
        <end position="52"/>
    </location>
</feature>
<feature type="transmembrane region" description="Helical" evidence="7">
    <location>
        <begin position="468"/>
        <end position="493"/>
    </location>
</feature>
<dbReference type="PANTHER" id="PTHR30249:SF0">
    <property type="entry name" value="PLASTIDAL GLYCOLATE_GLYCERATE TRANSLOCATOR 1, CHLOROPLASTIC"/>
    <property type="match status" value="1"/>
</dbReference>
<comment type="caution">
    <text evidence="8">The sequence shown here is derived from an EMBL/GenBank/DDBJ whole genome shotgun (WGS) entry which is preliminary data.</text>
</comment>
<dbReference type="Pfam" id="PF03788">
    <property type="entry name" value="LrgA"/>
    <property type="match status" value="1"/>
</dbReference>
<reference evidence="8 9" key="1">
    <citation type="submission" date="2019-04" db="EMBL/GenBank/DDBJ databases">
        <title>High contiguity whole genome sequence and gene annotation resource for two Venturia nashicola isolates.</title>
        <authorList>
            <person name="Prokchorchik M."/>
            <person name="Won K."/>
            <person name="Lee Y."/>
            <person name="Choi E.D."/>
            <person name="Segonzac C."/>
            <person name="Sohn K.H."/>
        </authorList>
    </citation>
    <scope>NUCLEOTIDE SEQUENCE [LARGE SCALE GENOMIC DNA]</scope>
    <source>
        <strain evidence="8 9">PRI2</strain>
    </source>
</reference>
<dbReference type="InterPro" id="IPR007300">
    <property type="entry name" value="CidB/LrgB"/>
</dbReference>
<dbReference type="PANTHER" id="PTHR30249">
    <property type="entry name" value="PUTATIVE SEROTONIN TRANSPORTER"/>
    <property type="match status" value="1"/>
</dbReference>
<dbReference type="AlphaFoldDB" id="A0A4Z1PJ33"/>
<protein>
    <recommendedName>
        <fullName evidence="10">LrgB-like protein</fullName>
    </recommendedName>
</protein>